<dbReference type="Proteomes" id="UP000663879">
    <property type="component" value="Unassembled WGS sequence"/>
</dbReference>
<feature type="binding site" evidence="8">
    <location>
        <position position="122"/>
    </location>
    <ligand>
        <name>Fe cation</name>
        <dbReference type="ChEBI" id="CHEBI:24875"/>
        <label>1</label>
    </ligand>
</feature>
<feature type="binding site" evidence="8">
    <location>
        <position position="40"/>
    </location>
    <ligand>
        <name>Fe cation</name>
        <dbReference type="ChEBI" id="CHEBI:24875"/>
        <label>1</label>
    </ligand>
</feature>
<evidence type="ECO:0000313" key="12">
    <source>
        <dbReference type="EMBL" id="CAF1035977.1"/>
    </source>
</evidence>
<dbReference type="GO" id="GO:0006879">
    <property type="term" value="P:intracellular iron ion homeostasis"/>
    <property type="evidence" value="ECO:0007669"/>
    <property type="project" value="UniProtKB-KW"/>
</dbReference>
<dbReference type="PROSITE" id="PS50905">
    <property type="entry name" value="FERRITIN_LIKE"/>
    <property type="match status" value="1"/>
</dbReference>
<feature type="signal peptide" evidence="10">
    <location>
        <begin position="1"/>
        <end position="17"/>
    </location>
</feature>
<comment type="function">
    <text evidence="9">Stores iron in a soluble, non-toxic, readily available form. Important for iron homeostasis. Iron is taken up in the ferrous form and deposited as ferric hydroxides after oxidation.</text>
</comment>
<dbReference type="InterPro" id="IPR008331">
    <property type="entry name" value="Ferritin_DPS_dom"/>
</dbReference>
<dbReference type="PANTHER" id="PTHR11431:SF75">
    <property type="entry name" value="FERRITIN"/>
    <property type="match status" value="1"/>
</dbReference>
<evidence type="ECO:0000256" key="10">
    <source>
        <dbReference type="SAM" id="SignalP"/>
    </source>
</evidence>
<comment type="similarity">
    <text evidence="1 9">Belongs to the ferritin family.</text>
</comment>
<evidence type="ECO:0000256" key="1">
    <source>
        <dbReference type="ARBA" id="ARBA00007513"/>
    </source>
</evidence>
<sequence>MLSKVILLALLVAIASAALQSRARQNFNCDDLLNRQIAIEFEASHMYLSASNFFAHDRVALHGFAKIFRADWKEELEHVEKLVNYGIMRGSNVITPAVPKQDDAQWESKTVCDIIHDTLNFEKKVNDHLHTLHKCADANYDPQFQDFIESEFLKGQFDGNKELADLLTRLERATQVVHQNGTTTSTCDGLGLHLIDKELQ</sequence>
<keyword evidence="2 9" id="KW-0409">Iron storage</keyword>
<dbReference type="EMBL" id="CAJNOC010004872">
    <property type="protein sequence ID" value="CAF1035977.1"/>
    <property type="molecule type" value="Genomic_DNA"/>
</dbReference>
<dbReference type="AlphaFoldDB" id="A0A814JDG5"/>
<evidence type="ECO:0000256" key="2">
    <source>
        <dbReference type="ARBA" id="ARBA00022434"/>
    </source>
</evidence>
<feature type="chain" id="PRO_5032463557" description="Ferritin" evidence="10">
    <location>
        <begin position="18"/>
        <end position="200"/>
    </location>
</feature>
<feature type="binding site" evidence="8">
    <location>
        <position position="78"/>
    </location>
    <ligand>
        <name>Fe cation</name>
        <dbReference type="ChEBI" id="CHEBI:24875"/>
        <label>1</label>
    </ligand>
</feature>
<dbReference type="GO" id="GO:0008199">
    <property type="term" value="F:ferric iron binding"/>
    <property type="evidence" value="ECO:0007669"/>
    <property type="project" value="InterPro"/>
</dbReference>
<dbReference type="InterPro" id="IPR009078">
    <property type="entry name" value="Ferritin-like_SF"/>
</dbReference>
<organism evidence="12 13">
    <name type="scientific">Brachionus calyciflorus</name>
    <dbReference type="NCBI Taxonomy" id="104777"/>
    <lineage>
        <taxon>Eukaryota</taxon>
        <taxon>Metazoa</taxon>
        <taxon>Spiralia</taxon>
        <taxon>Gnathifera</taxon>
        <taxon>Rotifera</taxon>
        <taxon>Eurotatoria</taxon>
        <taxon>Monogononta</taxon>
        <taxon>Pseudotrocha</taxon>
        <taxon>Ploima</taxon>
        <taxon>Brachionidae</taxon>
        <taxon>Brachionus</taxon>
    </lineage>
</organism>
<name>A0A814JDG5_9BILA</name>
<evidence type="ECO:0000259" key="11">
    <source>
        <dbReference type="PROSITE" id="PS50905"/>
    </source>
</evidence>
<evidence type="ECO:0000256" key="7">
    <source>
        <dbReference type="ARBA" id="ARBA00047990"/>
    </source>
</evidence>
<dbReference type="Gene3D" id="1.20.1260.10">
    <property type="match status" value="1"/>
</dbReference>
<dbReference type="InterPro" id="IPR001519">
    <property type="entry name" value="Ferritin"/>
</dbReference>
<gene>
    <name evidence="12" type="ORF">OXX778_LOCUS18112</name>
</gene>
<accession>A0A814JDG5</accession>
<keyword evidence="5 8" id="KW-0408">Iron</keyword>
<evidence type="ECO:0000256" key="9">
    <source>
        <dbReference type="RuleBase" id="RU361145"/>
    </source>
</evidence>
<feature type="domain" description="Ferritin-like diiron" evidence="11">
    <location>
        <begin position="23"/>
        <end position="174"/>
    </location>
</feature>
<evidence type="ECO:0000256" key="8">
    <source>
        <dbReference type="PIRSR" id="PIRSR601519-1"/>
    </source>
</evidence>
<evidence type="ECO:0000256" key="3">
    <source>
        <dbReference type="ARBA" id="ARBA00022723"/>
    </source>
</evidence>
<keyword evidence="13" id="KW-1185">Reference proteome</keyword>
<comment type="caution">
    <text evidence="12">The sequence shown here is derived from an EMBL/GenBank/DDBJ whole genome shotgun (WGS) entry which is preliminary data.</text>
</comment>
<dbReference type="InterPro" id="IPR012347">
    <property type="entry name" value="Ferritin-like"/>
</dbReference>
<feature type="binding site" evidence="8">
    <location>
        <position position="75"/>
    </location>
    <ligand>
        <name>Fe cation</name>
        <dbReference type="ChEBI" id="CHEBI:24875"/>
        <label>1</label>
    </ligand>
</feature>
<dbReference type="GO" id="GO:0008198">
    <property type="term" value="F:ferrous iron binding"/>
    <property type="evidence" value="ECO:0007669"/>
    <property type="project" value="TreeGrafter"/>
</dbReference>
<evidence type="ECO:0000256" key="4">
    <source>
        <dbReference type="ARBA" id="ARBA00023002"/>
    </source>
</evidence>
<evidence type="ECO:0000256" key="5">
    <source>
        <dbReference type="ARBA" id="ARBA00023004"/>
    </source>
</evidence>
<dbReference type="OrthoDB" id="186462at2759"/>
<keyword evidence="4 9" id="KW-0560">Oxidoreductase</keyword>
<comment type="function">
    <text evidence="6">Stores iron in a soluble, non-toxic, readily available form. Important for iron homeostasis. Has ferroxidase activity. Iron is taken up in the ferrous form and deposited as ferric hydroxides after oxidation.</text>
</comment>
<dbReference type="InterPro" id="IPR009040">
    <property type="entry name" value="Ferritin-like_diiron"/>
</dbReference>
<proteinExistence type="inferred from homology"/>
<evidence type="ECO:0000313" key="13">
    <source>
        <dbReference type="Proteomes" id="UP000663879"/>
    </source>
</evidence>
<dbReference type="CDD" id="cd01056">
    <property type="entry name" value="Euk_Ferritin"/>
    <property type="match status" value="1"/>
</dbReference>
<dbReference type="GO" id="GO:0005737">
    <property type="term" value="C:cytoplasm"/>
    <property type="evidence" value="ECO:0007669"/>
    <property type="project" value="TreeGrafter"/>
</dbReference>
<feature type="binding site" evidence="8">
    <location>
        <position position="156"/>
    </location>
    <ligand>
        <name>Fe cation</name>
        <dbReference type="ChEBI" id="CHEBI:24875"/>
        <label>1</label>
    </ligand>
</feature>
<comment type="catalytic activity">
    <reaction evidence="7 9">
        <text>4 Fe(2+) + O2 + 4 H(+) = 4 Fe(3+) + 2 H2O</text>
        <dbReference type="Rhea" id="RHEA:11148"/>
        <dbReference type="ChEBI" id="CHEBI:15377"/>
        <dbReference type="ChEBI" id="CHEBI:15378"/>
        <dbReference type="ChEBI" id="CHEBI:15379"/>
        <dbReference type="ChEBI" id="CHEBI:29033"/>
        <dbReference type="ChEBI" id="CHEBI:29034"/>
        <dbReference type="EC" id="1.16.3.1"/>
    </reaction>
</comment>
<dbReference type="GO" id="GO:0006826">
    <property type="term" value="P:iron ion transport"/>
    <property type="evidence" value="ECO:0007669"/>
    <property type="project" value="InterPro"/>
</dbReference>
<dbReference type="SUPFAM" id="SSF47240">
    <property type="entry name" value="Ferritin-like"/>
    <property type="match status" value="1"/>
</dbReference>
<protein>
    <recommendedName>
        <fullName evidence="9">Ferritin</fullName>
        <ecNumber evidence="9">1.16.3.1</ecNumber>
    </recommendedName>
</protein>
<keyword evidence="3 8" id="KW-0479">Metal-binding</keyword>
<keyword evidence="10" id="KW-0732">Signal</keyword>
<dbReference type="EC" id="1.16.3.1" evidence="9"/>
<dbReference type="PANTHER" id="PTHR11431">
    <property type="entry name" value="FERRITIN"/>
    <property type="match status" value="1"/>
</dbReference>
<evidence type="ECO:0000256" key="6">
    <source>
        <dbReference type="ARBA" id="ARBA00025111"/>
    </source>
</evidence>
<reference evidence="12" key="1">
    <citation type="submission" date="2021-02" db="EMBL/GenBank/DDBJ databases">
        <authorList>
            <person name="Nowell W R."/>
        </authorList>
    </citation>
    <scope>NUCLEOTIDE SEQUENCE</scope>
    <source>
        <strain evidence="12">Ploen Becks lab</strain>
    </source>
</reference>
<dbReference type="GO" id="GO:0004322">
    <property type="term" value="F:ferroxidase activity"/>
    <property type="evidence" value="ECO:0007669"/>
    <property type="project" value="UniProtKB-EC"/>
</dbReference>
<dbReference type="Pfam" id="PF00210">
    <property type="entry name" value="Ferritin"/>
    <property type="match status" value="1"/>
</dbReference>